<dbReference type="EC" id="1.3.5.2" evidence="4 16"/>
<evidence type="ECO:0000256" key="1">
    <source>
        <dbReference type="ARBA" id="ARBA00004434"/>
    </source>
</evidence>
<evidence type="ECO:0000256" key="15">
    <source>
        <dbReference type="ARBA" id="ARBA00048639"/>
    </source>
</evidence>
<evidence type="ECO:0000256" key="6">
    <source>
        <dbReference type="ARBA" id="ARBA00022630"/>
    </source>
</evidence>
<evidence type="ECO:0000256" key="17">
    <source>
        <dbReference type="SAM" id="MobiDB-lite"/>
    </source>
</evidence>
<dbReference type="GO" id="GO:0005743">
    <property type="term" value="C:mitochondrial inner membrane"/>
    <property type="evidence" value="ECO:0007669"/>
    <property type="project" value="UniProtKB-SubCell"/>
</dbReference>
<dbReference type="AlphaFoldDB" id="A0A7E4V007"/>
<dbReference type="Pfam" id="PF01180">
    <property type="entry name" value="DHO_dh"/>
    <property type="match status" value="1"/>
</dbReference>
<reference evidence="20" key="2">
    <citation type="submission" date="2020-10" db="UniProtKB">
        <authorList>
            <consortium name="WormBaseParasite"/>
        </authorList>
    </citation>
    <scope>IDENTIFICATION</scope>
</reference>
<dbReference type="NCBIfam" id="TIGR01036">
    <property type="entry name" value="pyrD_sub2"/>
    <property type="match status" value="1"/>
</dbReference>
<evidence type="ECO:0000256" key="11">
    <source>
        <dbReference type="ARBA" id="ARBA00022989"/>
    </source>
</evidence>
<keyword evidence="6 16" id="KW-0285">Flavoprotein</keyword>
<keyword evidence="13 16" id="KW-0496">Mitochondrion</keyword>
<dbReference type="GO" id="GO:0044205">
    <property type="term" value="P:'de novo' UMP biosynthetic process"/>
    <property type="evidence" value="ECO:0007669"/>
    <property type="project" value="UniProtKB-UniPathway"/>
</dbReference>
<feature type="region of interest" description="Disordered" evidence="17">
    <location>
        <begin position="1"/>
        <end position="25"/>
    </location>
</feature>
<dbReference type="NCBIfam" id="NF003645">
    <property type="entry name" value="PRK05286.1-2"/>
    <property type="match status" value="1"/>
</dbReference>
<dbReference type="FunFam" id="3.20.20.70:FF:000066">
    <property type="entry name" value="Dihydroorotate dehydrogenase (quinone), mitochondrial"/>
    <property type="match status" value="1"/>
</dbReference>
<dbReference type="WBParaSite" id="Pan_g14727.t1">
    <property type="protein sequence ID" value="Pan_g14727.t1"/>
    <property type="gene ID" value="Pan_g14727"/>
</dbReference>
<evidence type="ECO:0000256" key="7">
    <source>
        <dbReference type="ARBA" id="ARBA00022643"/>
    </source>
</evidence>
<evidence type="ECO:0000259" key="18">
    <source>
        <dbReference type="Pfam" id="PF01180"/>
    </source>
</evidence>
<evidence type="ECO:0000313" key="19">
    <source>
        <dbReference type="Proteomes" id="UP000492821"/>
    </source>
</evidence>
<name>A0A7E4V007_PANRE</name>
<evidence type="ECO:0000256" key="13">
    <source>
        <dbReference type="ARBA" id="ARBA00023128"/>
    </source>
</evidence>
<keyword evidence="7 16" id="KW-0288">FMN</keyword>
<keyword evidence="19" id="KW-1185">Reference proteome</keyword>
<feature type="domain" description="Dihydroorotate dehydrogenase catalytic" evidence="18">
    <location>
        <begin position="109"/>
        <end position="407"/>
    </location>
</feature>
<evidence type="ECO:0000256" key="14">
    <source>
        <dbReference type="ARBA" id="ARBA00023136"/>
    </source>
</evidence>
<accession>A0A7E4V007</accession>
<evidence type="ECO:0000256" key="16">
    <source>
        <dbReference type="RuleBase" id="RU361255"/>
    </source>
</evidence>
<evidence type="ECO:0000256" key="5">
    <source>
        <dbReference type="ARBA" id="ARBA00017599"/>
    </source>
</evidence>
<evidence type="ECO:0000256" key="12">
    <source>
        <dbReference type="ARBA" id="ARBA00023002"/>
    </source>
</evidence>
<evidence type="ECO:0000313" key="20">
    <source>
        <dbReference type="WBParaSite" id="Pan_g14727.t1"/>
    </source>
</evidence>
<evidence type="ECO:0000256" key="8">
    <source>
        <dbReference type="ARBA" id="ARBA00022692"/>
    </source>
</evidence>
<feature type="compositionally biased region" description="Pro residues" evidence="17">
    <location>
        <begin position="12"/>
        <end position="22"/>
    </location>
</feature>
<dbReference type="InterPro" id="IPR001295">
    <property type="entry name" value="Dihydroorotate_DH_CS"/>
</dbReference>
<protein>
    <recommendedName>
        <fullName evidence="5 16">Dihydroorotate dehydrogenase (quinone), mitochondrial</fullName>
        <shortName evidence="16">DHOdehase</shortName>
        <ecNumber evidence="4 16">1.3.5.2</ecNumber>
    </recommendedName>
</protein>
<evidence type="ECO:0000256" key="2">
    <source>
        <dbReference type="ARBA" id="ARBA00005161"/>
    </source>
</evidence>
<evidence type="ECO:0000256" key="10">
    <source>
        <dbReference type="ARBA" id="ARBA00022946"/>
    </source>
</evidence>
<dbReference type="GO" id="GO:0006207">
    <property type="term" value="P:'de novo' pyrimidine nucleobase biosynthetic process"/>
    <property type="evidence" value="ECO:0007669"/>
    <property type="project" value="InterPro"/>
</dbReference>
<dbReference type="NCBIfam" id="NF003652">
    <property type="entry name" value="PRK05286.2-5"/>
    <property type="match status" value="1"/>
</dbReference>
<keyword evidence="11" id="KW-1133">Transmembrane helix</keyword>
<dbReference type="Proteomes" id="UP000492821">
    <property type="component" value="Unassembled WGS sequence"/>
</dbReference>
<evidence type="ECO:0000256" key="9">
    <source>
        <dbReference type="ARBA" id="ARBA00022792"/>
    </source>
</evidence>
<comment type="cofactor">
    <cofactor evidence="16">
        <name>FMN</name>
        <dbReference type="ChEBI" id="CHEBI:58210"/>
    </cofactor>
    <text evidence="16">Binds 1 FMN per subunit.</text>
</comment>
<dbReference type="InterPro" id="IPR050074">
    <property type="entry name" value="DHO_dehydrogenase"/>
</dbReference>
<keyword evidence="9 16" id="KW-0999">Mitochondrion inner membrane</keyword>
<dbReference type="Gene3D" id="3.20.20.70">
    <property type="entry name" value="Aldolase class I"/>
    <property type="match status" value="1"/>
</dbReference>
<sequence length="428" mass="46090">MASTAPSSEIPKAPPPPPPPKPQKAYFRPIYSSLPPGYITKSTAIIVVGGIAAYTGIELLCGSEAFYSGALKVVQKYVDGETSHQWAVRMAKWGVLPKCGENLKEYDSLKTDVFGKQFSNPIGIAAGFDKDGEAIRNLRRSGIGFVEVGSITPRPQLGNPKPRVFRLAEDEGVINRYGFNSKGAGPISEIIKKQYEPEHPVAVGINLGKNKTSADAATDYEIGIERFAPLADYLVVNVSSPNTPGLRALQSKKELGKLLQSVKDALDVKEKEIGRRPPLLLKIAPDLTYRDKHDIAQLAIDKSYGIDGLIVSNTTITRPETLQSPNKTETGGLSGRPVREISTEVVGEMYQLTGGKVPIVGCGGVSSGQDAYEKIRAGASLVQLYTALVYQGFPVIGRVKRELAECLERDGFASVADAVGADYRSKVK</sequence>
<dbReference type="PANTHER" id="PTHR48109:SF4">
    <property type="entry name" value="DIHYDROOROTATE DEHYDROGENASE (QUINONE), MITOCHONDRIAL"/>
    <property type="match status" value="1"/>
</dbReference>
<keyword evidence="12 16" id="KW-0560">Oxidoreductase</keyword>
<dbReference type="InterPro" id="IPR013785">
    <property type="entry name" value="Aldolase_TIM"/>
</dbReference>
<dbReference type="PROSITE" id="PS00912">
    <property type="entry name" value="DHODEHASE_2"/>
    <property type="match status" value="1"/>
</dbReference>
<dbReference type="SUPFAM" id="SSF51395">
    <property type="entry name" value="FMN-linked oxidoreductases"/>
    <property type="match status" value="1"/>
</dbReference>
<comment type="subcellular location">
    <subcellularLocation>
        <location evidence="1 16">Mitochondrion inner membrane</location>
        <topology evidence="1 16">Single-pass membrane protein</topology>
    </subcellularLocation>
</comment>
<dbReference type="GO" id="GO:0106430">
    <property type="term" value="F:dihydroorotate dehydrogenase (quinone) activity"/>
    <property type="evidence" value="ECO:0007669"/>
    <property type="project" value="UniProtKB-EC"/>
</dbReference>
<dbReference type="UniPathway" id="UPA00070">
    <property type="reaction ID" value="UER00946"/>
</dbReference>
<dbReference type="InterPro" id="IPR005720">
    <property type="entry name" value="Dihydroorotate_DH_cat"/>
</dbReference>
<evidence type="ECO:0000256" key="3">
    <source>
        <dbReference type="ARBA" id="ARBA00005359"/>
    </source>
</evidence>
<organism evidence="19 20">
    <name type="scientific">Panagrellus redivivus</name>
    <name type="common">Microworm</name>
    <dbReference type="NCBI Taxonomy" id="6233"/>
    <lineage>
        <taxon>Eukaryota</taxon>
        <taxon>Metazoa</taxon>
        <taxon>Ecdysozoa</taxon>
        <taxon>Nematoda</taxon>
        <taxon>Chromadorea</taxon>
        <taxon>Rhabditida</taxon>
        <taxon>Tylenchina</taxon>
        <taxon>Panagrolaimomorpha</taxon>
        <taxon>Panagrolaimoidea</taxon>
        <taxon>Panagrolaimidae</taxon>
        <taxon>Panagrellus</taxon>
    </lineage>
</organism>
<keyword evidence="14" id="KW-0472">Membrane</keyword>
<keyword evidence="8" id="KW-0812">Transmembrane</keyword>
<reference evidence="19" key="1">
    <citation type="journal article" date="2013" name="Genetics">
        <title>The draft genome and transcriptome of Panagrellus redivivus are shaped by the harsh demands of a free-living lifestyle.</title>
        <authorList>
            <person name="Srinivasan J."/>
            <person name="Dillman A.R."/>
            <person name="Macchietto M.G."/>
            <person name="Heikkinen L."/>
            <person name="Lakso M."/>
            <person name="Fracchia K.M."/>
            <person name="Antoshechkin I."/>
            <person name="Mortazavi A."/>
            <person name="Wong G."/>
            <person name="Sternberg P.W."/>
        </authorList>
    </citation>
    <scope>NUCLEOTIDE SEQUENCE [LARGE SCALE GENOMIC DNA]</scope>
    <source>
        <strain evidence="19">MT8872</strain>
    </source>
</reference>
<proteinExistence type="inferred from homology"/>
<dbReference type="PROSITE" id="PS00911">
    <property type="entry name" value="DHODEHASE_1"/>
    <property type="match status" value="1"/>
</dbReference>
<comment type="pathway">
    <text evidence="2 16">Pyrimidine metabolism; UMP biosynthesis via de novo pathway; orotate from (S)-dihydroorotate (quinone route): step 1/1.</text>
</comment>
<dbReference type="CDD" id="cd04738">
    <property type="entry name" value="DHOD_2_like"/>
    <property type="match status" value="1"/>
</dbReference>
<comment type="catalytic activity">
    <reaction evidence="15 16">
        <text>(S)-dihydroorotate + a quinone = orotate + a quinol</text>
        <dbReference type="Rhea" id="RHEA:30187"/>
        <dbReference type="ChEBI" id="CHEBI:24646"/>
        <dbReference type="ChEBI" id="CHEBI:30839"/>
        <dbReference type="ChEBI" id="CHEBI:30864"/>
        <dbReference type="ChEBI" id="CHEBI:132124"/>
        <dbReference type="EC" id="1.3.5.2"/>
    </reaction>
</comment>
<dbReference type="InterPro" id="IPR005719">
    <property type="entry name" value="Dihydroorotate_DH_2"/>
</dbReference>
<evidence type="ECO:0000256" key="4">
    <source>
        <dbReference type="ARBA" id="ARBA00012791"/>
    </source>
</evidence>
<dbReference type="PANTHER" id="PTHR48109">
    <property type="entry name" value="DIHYDROOROTATE DEHYDROGENASE (QUINONE), MITOCHONDRIAL-RELATED"/>
    <property type="match status" value="1"/>
</dbReference>
<keyword evidence="10" id="KW-0809">Transit peptide</keyword>
<comment type="similarity">
    <text evidence="3 16">Belongs to the dihydroorotate dehydrogenase family. Type 2 subfamily.</text>
</comment>